<reference evidence="2 3" key="1">
    <citation type="submission" date="2022-01" db="EMBL/GenBank/DDBJ databases">
        <title>A chromosomal length assembly of Cordylochernes scorpioides.</title>
        <authorList>
            <person name="Zeh D."/>
            <person name="Zeh J."/>
        </authorList>
    </citation>
    <scope>NUCLEOTIDE SEQUENCE [LARGE SCALE GENOMIC DNA]</scope>
    <source>
        <strain evidence="2">IN4F17</strain>
        <tissue evidence="2">Whole Body</tissue>
    </source>
</reference>
<protein>
    <submittedName>
        <fullName evidence="2">Uncharacterized protein</fullName>
    </submittedName>
</protein>
<feature type="region of interest" description="Disordered" evidence="1">
    <location>
        <begin position="179"/>
        <end position="208"/>
    </location>
</feature>
<evidence type="ECO:0000313" key="3">
    <source>
        <dbReference type="Proteomes" id="UP001235939"/>
    </source>
</evidence>
<evidence type="ECO:0000313" key="2">
    <source>
        <dbReference type="EMBL" id="UYV74339.1"/>
    </source>
</evidence>
<gene>
    <name evidence="2" type="ORF">LAZ67_11003122</name>
</gene>
<organism evidence="2 3">
    <name type="scientific">Cordylochernes scorpioides</name>
    <dbReference type="NCBI Taxonomy" id="51811"/>
    <lineage>
        <taxon>Eukaryota</taxon>
        <taxon>Metazoa</taxon>
        <taxon>Ecdysozoa</taxon>
        <taxon>Arthropoda</taxon>
        <taxon>Chelicerata</taxon>
        <taxon>Arachnida</taxon>
        <taxon>Pseudoscorpiones</taxon>
        <taxon>Cheliferoidea</taxon>
        <taxon>Chernetidae</taxon>
        <taxon>Cordylochernes</taxon>
    </lineage>
</organism>
<feature type="compositionally biased region" description="Polar residues" evidence="1">
    <location>
        <begin position="182"/>
        <end position="193"/>
    </location>
</feature>
<dbReference type="EMBL" id="CP092873">
    <property type="protein sequence ID" value="UYV74339.1"/>
    <property type="molecule type" value="Genomic_DNA"/>
</dbReference>
<sequence>MEENAPYYSSLFRITGLVTNTQSLMEILESLELLLNYANPIDLSSFLNMILAEEGINENTGMMSLIRIIIRCSILKHPTTRIIRDMNLPNDLFNYWKICQSQVAEMQNHLMGKSDITMYRFLTEMDRNKVAGFLANDSTRLKENIEFDKPFYEQNFTNYLEIIQTHRIYKKRTIKSDKPHKISTSEMKNNSKIPQEGPEPQDNTQDRTPTNLGQFIDLLAIKSDAVGFSLTPDTFDKAWFALNERYHCTRDLAYKYCNNILNINNIKLNLRNLELLGINDEQLRNMLLTTFIFKKIDCNKNKDFELPFKESIFPTLQELLIFLEKNRKRLDHINGNIYTNYNKEDVK</sequence>
<proteinExistence type="predicted"/>
<keyword evidence="3" id="KW-1185">Reference proteome</keyword>
<evidence type="ECO:0000256" key="1">
    <source>
        <dbReference type="SAM" id="MobiDB-lite"/>
    </source>
</evidence>
<name>A0ABY6KZN1_9ARAC</name>
<dbReference type="Proteomes" id="UP001235939">
    <property type="component" value="Chromosome 11"/>
</dbReference>
<accession>A0ABY6KZN1</accession>